<dbReference type="GO" id="GO:0020037">
    <property type="term" value="F:heme binding"/>
    <property type="evidence" value="ECO:0007669"/>
    <property type="project" value="InterPro"/>
</dbReference>
<evidence type="ECO:0000256" key="9">
    <source>
        <dbReference type="ARBA" id="ARBA00022714"/>
    </source>
</evidence>
<dbReference type="PROSITE" id="PS00365">
    <property type="entry name" value="NIR_SIR"/>
    <property type="match status" value="1"/>
</dbReference>
<dbReference type="InterPro" id="IPR006067">
    <property type="entry name" value="NO2/SO3_Rdtase_4Fe4S_dom"/>
</dbReference>
<evidence type="ECO:0000256" key="5">
    <source>
        <dbReference type="ARBA" id="ARBA00010429"/>
    </source>
</evidence>
<dbReference type="InterPro" id="IPR041575">
    <property type="entry name" value="Rubredoxin_C"/>
</dbReference>
<dbReference type="OrthoDB" id="9768666at2"/>
<dbReference type="InterPro" id="IPR012748">
    <property type="entry name" value="Rieske-like_NirD"/>
</dbReference>
<evidence type="ECO:0000313" key="20">
    <source>
        <dbReference type="Proteomes" id="UP000246744"/>
    </source>
</evidence>
<dbReference type="GO" id="GO:0050661">
    <property type="term" value="F:NADP binding"/>
    <property type="evidence" value="ECO:0007669"/>
    <property type="project" value="InterPro"/>
</dbReference>
<evidence type="ECO:0000256" key="12">
    <source>
        <dbReference type="ARBA" id="ARBA00023002"/>
    </source>
</evidence>
<dbReference type="PRINTS" id="PR00411">
    <property type="entry name" value="PNDRDTASEI"/>
</dbReference>
<dbReference type="PRINTS" id="PR00368">
    <property type="entry name" value="FADPNR"/>
</dbReference>
<keyword evidence="6" id="KW-0004">4Fe-4S</keyword>
<evidence type="ECO:0000256" key="3">
    <source>
        <dbReference type="ARBA" id="ARBA00001974"/>
    </source>
</evidence>
<dbReference type="Proteomes" id="UP000246744">
    <property type="component" value="Unassembled WGS sequence"/>
</dbReference>
<evidence type="ECO:0000313" key="19">
    <source>
        <dbReference type="EMBL" id="PWW10885.1"/>
    </source>
</evidence>
<name>A0A317Q544_9ENTR</name>
<dbReference type="FunFam" id="3.30.413.10:FF:000007">
    <property type="entry name" value="Nitrite reductase [NAD(P)H] large subunit"/>
    <property type="match status" value="1"/>
</dbReference>
<dbReference type="InterPro" id="IPR036136">
    <property type="entry name" value="Nit/Sulf_reduc_fer-like_dom_sf"/>
</dbReference>
<dbReference type="InterPro" id="IPR016156">
    <property type="entry name" value="FAD/NAD-linked_Rdtase_dimer_sf"/>
</dbReference>
<comment type="cofactor">
    <cofactor evidence="16">
        <name>[2Fe-2S] cluster</name>
        <dbReference type="ChEBI" id="CHEBI:190135"/>
    </cofactor>
</comment>
<dbReference type="Gene3D" id="1.10.10.1100">
    <property type="entry name" value="BFD-like [2Fe-2S]-binding domain"/>
    <property type="match status" value="1"/>
</dbReference>
<gene>
    <name evidence="19" type="ORF">DES37_103262</name>
</gene>
<dbReference type="EMBL" id="QGTS01000003">
    <property type="protein sequence ID" value="PWW10885.1"/>
    <property type="molecule type" value="Genomic_DNA"/>
</dbReference>
<evidence type="ECO:0000256" key="2">
    <source>
        <dbReference type="ARBA" id="ARBA00001966"/>
    </source>
</evidence>
<dbReference type="SUPFAM" id="SSF50022">
    <property type="entry name" value="ISP domain"/>
    <property type="match status" value="1"/>
</dbReference>
<keyword evidence="10" id="KW-0479">Metal-binding</keyword>
<dbReference type="PANTHER" id="PTHR43809">
    <property type="entry name" value="NITRITE REDUCTASE (NADH) LARGE SUBUNIT"/>
    <property type="match status" value="1"/>
</dbReference>
<sequence length="1366" mass="147679">MKPHLVVAGNGMAALKLVETLLALAPGRFKVTLIGNEQHATYNRVQLPSVLNGDKSFAEIALHPSSWYLEQGVTLLTGETVLSVHRESRQVVTDKRTLVWDQLVIATGSQSAMPPVTGIQLPHVCGFRHQQDLFALQNDPPGTPVVVLGGGFVGVEAAAALAQQGRQVSLVHRHGWPLERQVDAKCGERLLSALSQQGVHCLMNNGITAITADAVRLTNGQLLPAKRVVIATGIRPNITLAREAGLACGRGIQVNGQLQTSDHTISALGECSEFNGEVPGLLAPCLAQAVVLAHRLAGQAIADYHPEPQGTRLKVRGLQLFCLGSRQEQENTPPLISENSSTGDYQRLYTCNGHLTGAFLWGDISEAARISALMHQPIHFHALLPGVPSPEAAPTARTEAMQDINTHAKKTLVVIGHGMVGQYFLEQLVERGMHQQWHIVVYGEERHLAYDRVHLTDYFTAGNATTLSLTDADFFAQHGIELRTHSQVTALDTDRRSLTDSQGRELAWDHLVLATGSRAFVPPIEGHDDQRCFVYRTLDDLDAIKACASHATRGVVIGGGLLGLEAANALKTLGLETHVVEFSPRLMAVQLDDEGATLLSSKIQALGVHVHTGMQTTKIASSASGLQLQFSSGEPLDTDLVVFSAGIRPRDDLARIAGLSIGPRGGIVIDNQCRTSHPAVYAIGECALWEGAIFGLVAPGYDMARIAAARLSGEQEAQFLGADMSTRLKLLGVEVASLGDAHGKTPGSLVYQWHNGPDGIYKKIVVSADKKQLLGGVLVGDASDYSNLLQLMLNRIDLPDAPAQLILPATGDKPAAQGSKALPDSAVLCSCHNVTKGAIRAAVTAGHHDLSAVKSFTKAGTGCGGCTSLVKQVMEQALEESGVAVSDDICEHFPWSRQALFNLIQVENIRSFDDLIQRHGSGHGCEICKPLVGSLLASAWNDYLLKPEHLPLQDTNDRYFANIQKNGTYSIVPRIPAGEITPQGLIAIGEVAQRYNLYTKITGGQRIDLFGATLAQLPLIWQELIDAGFETGHAYGKSLRTVKSCVGENWCRYGVQDSTSMAIELEQRYKGLRSPHKIKMAVSGCTRECAEAQSKDIGVIATDKGWNLYVCGNGGMKPRHADLFATDLDSATLIRYIDRVLMFYIRTAGRLTRTSVWLDNLEGGLDYLRQVVIDDKLGINAQLEANMAHIVDTWQCEWQTTLNDPEQLSRFTATINSDTPDESVQWDTRRGQIQPTTALVTHPSRLPAEPWQTVCAVSAIPNNAGIGARLGSHRIALFRIGEQVWALDDIEPGTRACVMSRGLLGDNAGELIVISPLYKHRFRLADGRALEGETHLRSWPVHVVNGQVLVASEPATHSEPVAEATV</sequence>
<evidence type="ECO:0000256" key="4">
    <source>
        <dbReference type="ARBA" id="ARBA00005096"/>
    </source>
</evidence>
<dbReference type="Pfam" id="PF18267">
    <property type="entry name" value="Rubredoxin_C"/>
    <property type="match status" value="2"/>
</dbReference>
<dbReference type="InterPro" id="IPR041854">
    <property type="entry name" value="BFD-like_2Fe2S-bd_dom_sf"/>
</dbReference>
<keyword evidence="9" id="KW-0001">2Fe-2S</keyword>
<dbReference type="SUPFAM" id="SSF56014">
    <property type="entry name" value="Nitrite and sulphite reductase 4Fe-4S domain-like"/>
    <property type="match status" value="1"/>
</dbReference>
<dbReference type="Gene3D" id="2.102.10.10">
    <property type="entry name" value="Rieske [2Fe-2S] iron-sulphur domain"/>
    <property type="match status" value="1"/>
</dbReference>
<dbReference type="PROSITE" id="PS51296">
    <property type="entry name" value="RIESKE"/>
    <property type="match status" value="1"/>
</dbReference>
<evidence type="ECO:0000256" key="17">
    <source>
        <dbReference type="ARBA" id="ARBA00064211"/>
    </source>
</evidence>
<comment type="similarity">
    <text evidence="5">Belongs to the nitrite and sulfite reductase 4Fe-4S domain family.</text>
</comment>
<dbReference type="Gene3D" id="3.30.390.30">
    <property type="match status" value="2"/>
</dbReference>
<dbReference type="Gene3D" id="3.30.413.10">
    <property type="entry name" value="Sulfite Reductase Hemoprotein, domain 1"/>
    <property type="match status" value="1"/>
</dbReference>
<keyword evidence="12" id="KW-0560">Oxidoreductase</keyword>
<evidence type="ECO:0000256" key="15">
    <source>
        <dbReference type="ARBA" id="ARBA00023063"/>
    </source>
</evidence>
<evidence type="ECO:0000256" key="13">
    <source>
        <dbReference type="ARBA" id="ARBA00023004"/>
    </source>
</evidence>
<keyword evidence="15" id="KW-0534">Nitrate assimilation</keyword>
<comment type="cofactor">
    <cofactor evidence="1">
        <name>siroheme</name>
        <dbReference type="ChEBI" id="CHEBI:60052"/>
    </cofactor>
</comment>
<comment type="cofactor">
    <cofactor evidence="3">
        <name>FAD</name>
        <dbReference type="ChEBI" id="CHEBI:57692"/>
    </cofactor>
</comment>
<dbReference type="NCBIfam" id="TIGR02378">
    <property type="entry name" value="nirD_assim_sml"/>
    <property type="match status" value="1"/>
</dbReference>
<dbReference type="Pfam" id="PF03460">
    <property type="entry name" value="NIR_SIR_ferr"/>
    <property type="match status" value="1"/>
</dbReference>
<comment type="caution">
    <text evidence="19">The sequence shown here is derived from an EMBL/GenBank/DDBJ whole genome shotgun (WGS) entry which is preliminary data.</text>
</comment>
<evidence type="ECO:0000256" key="7">
    <source>
        <dbReference type="ARBA" id="ARBA00022617"/>
    </source>
</evidence>
<feature type="domain" description="Rieske" evidence="18">
    <location>
        <begin position="1252"/>
        <end position="1350"/>
    </location>
</feature>
<keyword evidence="20" id="KW-1185">Reference proteome</keyword>
<dbReference type="InterPro" id="IPR005117">
    <property type="entry name" value="NiRdtase/SiRdtase_haem-b_fer"/>
</dbReference>
<dbReference type="InterPro" id="IPR052034">
    <property type="entry name" value="NasD-like"/>
</dbReference>
<proteinExistence type="inferred from homology"/>
<dbReference type="InterPro" id="IPR036188">
    <property type="entry name" value="FAD/NAD-bd_sf"/>
</dbReference>
<dbReference type="NCBIfam" id="NF011565">
    <property type="entry name" value="PRK14989.1"/>
    <property type="match status" value="1"/>
</dbReference>
<dbReference type="FunFam" id="1.10.10.1100:FF:000002">
    <property type="entry name" value="Nitrite reductase large subunit"/>
    <property type="match status" value="1"/>
</dbReference>
<dbReference type="Pfam" id="PF04324">
    <property type="entry name" value="Fer2_BFD"/>
    <property type="match status" value="1"/>
</dbReference>
<comment type="pathway">
    <text evidence="4">Nitrogen metabolism; nitrate reduction (assimilation).</text>
</comment>
<comment type="cofactor">
    <cofactor evidence="2">
        <name>[4Fe-4S] cluster</name>
        <dbReference type="ChEBI" id="CHEBI:49883"/>
    </cofactor>
</comment>
<dbReference type="Pfam" id="PF13806">
    <property type="entry name" value="Rieske_2"/>
    <property type="match status" value="1"/>
</dbReference>
<dbReference type="GO" id="GO:0051537">
    <property type="term" value="F:2 iron, 2 sulfur cluster binding"/>
    <property type="evidence" value="ECO:0007669"/>
    <property type="project" value="UniProtKB-KW"/>
</dbReference>
<accession>A0A317Q544</accession>
<dbReference type="InterPro" id="IPR045854">
    <property type="entry name" value="NO2/SO3_Rdtase_4Fe4S_sf"/>
</dbReference>
<dbReference type="Pfam" id="PF01077">
    <property type="entry name" value="NIR_SIR"/>
    <property type="match status" value="1"/>
</dbReference>
<evidence type="ECO:0000256" key="1">
    <source>
        <dbReference type="ARBA" id="ARBA00001929"/>
    </source>
</evidence>
<dbReference type="InterPro" id="IPR023753">
    <property type="entry name" value="FAD/NAD-binding_dom"/>
</dbReference>
<dbReference type="InterPro" id="IPR017941">
    <property type="entry name" value="Rieske_2Fe-2S"/>
</dbReference>
<evidence type="ECO:0000256" key="8">
    <source>
        <dbReference type="ARBA" id="ARBA00022630"/>
    </source>
</evidence>
<dbReference type="GO" id="GO:0042128">
    <property type="term" value="P:nitrate assimilation"/>
    <property type="evidence" value="ECO:0007669"/>
    <property type="project" value="UniProtKB-UniPathway"/>
</dbReference>
<keyword evidence="11" id="KW-0274">FAD</keyword>
<dbReference type="GO" id="GO:0015980">
    <property type="term" value="P:energy derivation by oxidation of organic compounds"/>
    <property type="evidence" value="ECO:0007669"/>
    <property type="project" value="UniProtKB-ARBA"/>
</dbReference>
<keyword evidence="8" id="KW-0285">Flavoprotein</keyword>
<organism evidence="19 20">
    <name type="scientific">Mangrovibacter plantisponsor</name>
    <dbReference type="NCBI Taxonomy" id="451513"/>
    <lineage>
        <taxon>Bacteria</taxon>
        <taxon>Pseudomonadati</taxon>
        <taxon>Pseudomonadota</taxon>
        <taxon>Gammaproteobacteria</taxon>
        <taxon>Enterobacterales</taxon>
        <taxon>Enterobacteriaceae</taxon>
        <taxon>Mangrovibacter</taxon>
    </lineage>
</organism>
<evidence type="ECO:0000256" key="14">
    <source>
        <dbReference type="ARBA" id="ARBA00023014"/>
    </source>
</evidence>
<dbReference type="InterPro" id="IPR036922">
    <property type="entry name" value="Rieske_2Fe-2S_sf"/>
</dbReference>
<dbReference type="PRINTS" id="PR00397">
    <property type="entry name" value="SIROHAEM"/>
</dbReference>
<dbReference type="Gene3D" id="3.50.50.60">
    <property type="entry name" value="FAD/NAD(P)-binding domain"/>
    <property type="match status" value="4"/>
</dbReference>
<evidence type="ECO:0000256" key="16">
    <source>
        <dbReference type="ARBA" id="ARBA00034078"/>
    </source>
</evidence>
<dbReference type="InterPro" id="IPR006066">
    <property type="entry name" value="NO2/SO3_Rdtase_FeS/sirohaem_BS"/>
</dbReference>
<dbReference type="CDD" id="cd19944">
    <property type="entry name" value="NirB_Fer2_BFD-like_2"/>
    <property type="match status" value="1"/>
</dbReference>
<dbReference type="FunFam" id="3.50.50.60:FF:000033">
    <property type="entry name" value="Nitrite reductase [NAD(P)H], large subunit"/>
    <property type="match status" value="1"/>
</dbReference>
<dbReference type="PROSITE" id="PS51300">
    <property type="entry name" value="NIRD"/>
    <property type="match status" value="1"/>
</dbReference>
<dbReference type="GO" id="GO:0008942">
    <property type="term" value="F:nitrite reductase [NAD(P)H] activity"/>
    <property type="evidence" value="ECO:0007669"/>
    <property type="project" value="InterPro"/>
</dbReference>
<dbReference type="RefSeq" id="WP_110025222.1">
    <property type="nucleotide sequence ID" value="NZ_QGTS01000003.1"/>
</dbReference>
<dbReference type="SUPFAM" id="SSF55124">
    <property type="entry name" value="Nitrite/Sulfite reductase N-terminal domain-like"/>
    <property type="match status" value="1"/>
</dbReference>
<comment type="subunit">
    <text evidence="17">Homodimer which associates with NirD.</text>
</comment>
<dbReference type="NCBIfam" id="TIGR02374">
    <property type="entry name" value="nitri_red_nirB"/>
    <property type="match status" value="1"/>
</dbReference>
<dbReference type="PANTHER" id="PTHR43809:SF1">
    <property type="entry name" value="NITRITE REDUCTASE (NADH) LARGE SUBUNIT"/>
    <property type="match status" value="1"/>
</dbReference>
<evidence type="ECO:0000259" key="18">
    <source>
        <dbReference type="PROSITE" id="PS51296"/>
    </source>
</evidence>
<reference evidence="19 20" key="1">
    <citation type="submission" date="2018-05" db="EMBL/GenBank/DDBJ databases">
        <title>Genomic Encyclopedia of Type Strains, Phase IV (KMG-IV): sequencing the most valuable type-strain genomes for metagenomic binning, comparative biology and taxonomic classification.</title>
        <authorList>
            <person name="Goeker M."/>
        </authorList>
    </citation>
    <scope>NUCLEOTIDE SEQUENCE [LARGE SCALE GENOMIC DNA]</scope>
    <source>
        <strain evidence="19 20">DSM 19579</strain>
    </source>
</reference>
<dbReference type="GO" id="GO:0046872">
    <property type="term" value="F:metal ion binding"/>
    <property type="evidence" value="ECO:0007669"/>
    <property type="project" value="UniProtKB-KW"/>
</dbReference>
<evidence type="ECO:0000256" key="6">
    <source>
        <dbReference type="ARBA" id="ARBA00022485"/>
    </source>
</evidence>
<dbReference type="SUPFAM" id="SSF51905">
    <property type="entry name" value="FAD/NAD(P)-binding domain"/>
    <property type="match status" value="4"/>
</dbReference>
<keyword evidence="13" id="KW-0408">Iron</keyword>
<dbReference type="GO" id="GO:0051539">
    <property type="term" value="F:4 iron, 4 sulfur cluster binding"/>
    <property type="evidence" value="ECO:0007669"/>
    <property type="project" value="UniProtKB-KW"/>
</dbReference>
<dbReference type="InterPro" id="IPR007419">
    <property type="entry name" value="BFD-like_2Fe2S-bd_dom"/>
</dbReference>
<keyword evidence="14" id="KW-0411">Iron-sulfur</keyword>
<dbReference type="UniPathway" id="UPA00653"/>
<keyword evidence="7" id="KW-0349">Heme</keyword>
<protein>
    <submittedName>
        <fullName evidence="19">Nitrite reductase (NADH) large subunit</fullName>
    </submittedName>
</protein>
<dbReference type="Pfam" id="PF07992">
    <property type="entry name" value="Pyr_redox_2"/>
    <property type="match status" value="2"/>
</dbReference>
<evidence type="ECO:0000256" key="10">
    <source>
        <dbReference type="ARBA" id="ARBA00022723"/>
    </source>
</evidence>
<evidence type="ECO:0000256" key="11">
    <source>
        <dbReference type="ARBA" id="ARBA00022827"/>
    </source>
</evidence>
<dbReference type="InterPro" id="IPR012744">
    <property type="entry name" value="Nitri_red_NirB"/>
</dbReference>
<dbReference type="GO" id="GO:0050660">
    <property type="term" value="F:flavin adenine dinucleotide binding"/>
    <property type="evidence" value="ECO:0007669"/>
    <property type="project" value="InterPro"/>
</dbReference>